<reference evidence="2" key="1">
    <citation type="submission" date="2016-10" db="EMBL/GenBank/DDBJ databases">
        <authorList>
            <person name="de Groot N.N."/>
        </authorList>
    </citation>
    <scope>NUCLEOTIDE SEQUENCE</scope>
</reference>
<dbReference type="AlphaFoldDB" id="A0A1W1C383"/>
<evidence type="ECO:0000313" key="2">
    <source>
        <dbReference type="EMBL" id="SFV60298.1"/>
    </source>
</evidence>
<keyword evidence="1" id="KW-0812">Transmembrane</keyword>
<organism evidence="2">
    <name type="scientific">hydrothermal vent metagenome</name>
    <dbReference type="NCBI Taxonomy" id="652676"/>
    <lineage>
        <taxon>unclassified sequences</taxon>
        <taxon>metagenomes</taxon>
        <taxon>ecological metagenomes</taxon>
    </lineage>
</organism>
<dbReference type="PANTHER" id="PTHR32063:SF0">
    <property type="entry name" value="SWARMING MOTILITY PROTEIN SWRC"/>
    <property type="match status" value="1"/>
</dbReference>
<feature type="transmembrane region" description="Helical" evidence="1">
    <location>
        <begin position="209"/>
        <end position="229"/>
    </location>
</feature>
<keyword evidence="1" id="KW-1133">Transmembrane helix</keyword>
<dbReference type="Gene3D" id="1.20.1640.10">
    <property type="entry name" value="Multidrug efflux transporter AcrB transmembrane domain"/>
    <property type="match status" value="1"/>
</dbReference>
<dbReference type="Pfam" id="PF00873">
    <property type="entry name" value="ACR_tran"/>
    <property type="match status" value="1"/>
</dbReference>
<dbReference type="SUPFAM" id="SSF82866">
    <property type="entry name" value="Multidrug efflux transporter AcrB transmembrane domain"/>
    <property type="match status" value="1"/>
</dbReference>
<evidence type="ECO:0000256" key="1">
    <source>
        <dbReference type="SAM" id="Phobius"/>
    </source>
</evidence>
<keyword evidence="1" id="KW-0472">Membrane</keyword>
<accession>A0A1W1C383</accession>
<dbReference type="Gene3D" id="3.30.70.1440">
    <property type="entry name" value="Multidrug efflux transporter AcrB pore domain"/>
    <property type="match status" value="1"/>
</dbReference>
<dbReference type="InterPro" id="IPR027463">
    <property type="entry name" value="AcrB_DN_DC_subdom"/>
</dbReference>
<sequence length="384" mass="42620">MFITAAAIPNIKGAGVSVPYQIVLTSDSFKELDIARKNLMGYLAKKKGFVDIDSNVDEGKPEIDINILRENANRMGVSASQIAKAVSIAFSSDLEISYFEQNGKQYKITLRVPDSERVSIDDLKKIQLRAKDGRLVYLDGLVKFTRSTSLASIYHYNRQRQVTIYSDLFGLDLGGAVNYTRAKIDKLLPPSVHYKFTGFAEEMGKTVKAFGVALGLSIILMFIILAILYESLIQPVIIMVALPLSIIGVMIALYFTHLHFSLFVMIGFMLLMGMVGKNAVLLVDFANEAVAKGKDANEALLEAGEKRLRPILMTTIAMIFAMLPLALSHSLGSETKAPMAISIIGGLLSSMILTLLIVPVIYKMINPIDRWLRKWYEKRIENDI</sequence>
<feature type="transmembrane region" description="Helical" evidence="1">
    <location>
        <begin position="308"/>
        <end position="327"/>
    </location>
</feature>
<dbReference type="Gene3D" id="3.30.2090.10">
    <property type="entry name" value="Multidrug efflux transporter AcrB TolC docking domain, DN and DC subdomains"/>
    <property type="match status" value="1"/>
</dbReference>
<name>A0A1W1C383_9ZZZZ</name>
<proteinExistence type="predicted"/>
<dbReference type="GO" id="GO:0005886">
    <property type="term" value="C:plasma membrane"/>
    <property type="evidence" value="ECO:0007669"/>
    <property type="project" value="TreeGrafter"/>
</dbReference>
<feature type="transmembrane region" description="Helical" evidence="1">
    <location>
        <begin position="236"/>
        <end position="256"/>
    </location>
</feature>
<feature type="transmembrane region" description="Helical" evidence="1">
    <location>
        <begin position="262"/>
        <end position="287"/>
    </location>
</feature>
<dbReference type="GO" id="GO:0042910">
    <property type="term" value="F:xenobiotic transmembrane transporter activity"/>
    <property type="evidence" value="ECO:0007669"/>
    <property type="project" value="TreeGrafter"/>
</dbReference>
<dbReference type="EMBL" id="FPHK01000046">
    <property type="protein sequence ID" value="SFV60298.1"/>
    <property type="molecule type" value="Genomic_DNA"/>
</dbReference>
<protein>
    <submittedName>
        <fullName evidence="2">Acriflavin resistance protein / Multidrug efflux system CmeDEF</fullName>
    </submittedName>
</protein>
<feature type="transmembrane region" description="Helical" evidence="1">
    <location>
        <begin position="339"/>
        <end position="362"/>
    </location>
</feature>
<dbReference type="SUPFAM" id="SSF82714">
    <property type="entry name" value="Multidrug efflux transporter AcrB TolC docking domain, DN and DC subdomains"/>
    <property type="match status" value="1"/>
</dbReference>
<dbReference type="InterPro" id="IPR001036">
    <property type="entry name" value="Acrflvin-R"/>
</dbReference>
<dbReference type="PANTHER" id="PTHR32063">
    <property type="match status" value="1"/>
</dbReference>
<gene>
    <name evidence="2" type="ORF">MNB_SM-6-553</name>
</gene>